<dbReference type="OrthoDB" id="3542292at2759"/>
<feature type="compositionally biased region" description="Basic and acidic residues" evidence="1">
    <location>
        <begin position="188"/>
        <end position="201"/>
    </location>
</feature>
<dbReference type="EMBL" id="WIUZ02000013">
    <property type="protein sequence ID" value="KAF9781683.1"/>
    <property type="molecule type" value="Genomic_DNA"/>
</dbReference>
<organism evidence="2 3">
    <name type="scientific">Thelephora terrestris</name>
    <dbReference type="NCBI Taxonomy" id="56493"/>
    <lineage>
        <taxon>Eukaryota</taxon>
        <taxon>Fungi</taxon>
        <taxon>Dikarya</taxon>
        <taxon>Basidiomycota</taxon>
        <taxon>Agaricomycotina</taxon>
        <taxon>Agaricomycetes</taxon>
        <taxon>Thelephorales</taxon>
        <taxon>Thelephoraceae</taxon>
        <taxon>Thelephora</taxon>
    </lineage>
</organism>
<gene>
    <name evidence="2" type="ORF">BJ322DRAFT_1161494</name>
</gene>
<dbReference type="InterPro" id="IPR008928">
    <property type="entry name" value="6-hairpin_glycosidase_sf"/>
</dbReference>
<sequence>MFHYALNGSAPRPESYLEDYQTATGVNLTEQQRSDLYAELSTGPESGNALTRLDKSHQILAGYLDKPPRHRFDPCAGVLDFFLDSNKLAFDHYDLTSNARENLCSTTTFYSFWDDGTFLPGVLETGLQRDTPNAWPLRQYIALEALRNFPHNLSTNAVPNGKTFDLMLSRQLGVTKDQLPSQPIGEGGDMKTREDTSKSDRTVTNGGTAVYGEVWGPTLQRSLANRYTTAAFYSWWATGGLSNVLPKRSGQDLNLMGSLNSTGNVRFMFTVFIIFLLAQFAPVC</sequence>
<accession>A0A9P6L413</accession>
<protein>
    <submittedName>
        <fullName evidence="2">Uncharacterized protein</fullName>
    </submittedName>
</protein>
<evidence type="ECO:0000256" key="1">
    <source>
        <dbReference type="SAM" id="MobiDB-lite"/>
    </source>
</evidence>
<reference evidence="2" key="2">
    <citation type="submission" date="2020-11" db="EMBL/GenBank/DDBJ databases">
        <authorList>
            <consortium name="DOE Joint Genome Institute"/>
            <person name="Kuo A."/>
            <person name="Miyauchi S."/>
            <person name="Kiss E."/>
            <person name="Drula E."/>
            <person name="Kohler A."/>
            <person name="Sanchez-Garcia M."/>
            <person name="Andreopoulos B."/>
            <person name="Barry K.W."/>
            <person name="Bonito G."/>
            <person name="Buee M."/>
            <person name="Carver A."/>
            <person name="Chen C."/>
            <person name="Cichocki N."/>
            <person name="Clum A."/>
            <person name="Culley D."/>
            <person name="Crous P.W."/>
            <person name="Fauchery L."/>
            <person name="Girlanda M."/>
            <person name="Hayes R."/>
            <person name="Keri Z."/>
            <person name="Labutti K."/>
            <person name="Lipzen A."/>
            <person name="Lombard V."/>
            <person name="Magnuson J."/>
            <person name="Maillard F."/>
            <person name="Morin E."/>
            <person name="Murat C."/>
            <person name="Nolan M."/>
            <person name="Ohm R."/>
            <person name="Pangilinan J."/>
            <person name="Pereira M."/>
            <person name="Perotto S."/>
            <person name="Peter M."/>
            <person name="Riley R."/>
            <person name="Sitrit Y."/>
            <person name="Stielow B."/>
            <person name="Szollosi G."/>
            <person name="Zifcakova L."/>
            <person name="Stursova M."/>
            <person name="Spatafora J.W."/>
            <person name="Tedersoo L."/>
            <person name="Vaario L.-M."/>
            <person name="Yamada A."/>
            <person name="Yan M."/>
            <person name="Wang P."/>
            <person name="Xu J."/>
            <person name="Bruns T."/>
            <person name="Baldrian P."/>
            <person name="Vilgalys R."/>
            <person name="Henrissat B."/>
            <person name="Grigoriev I.V."/>
            <person name="Hibbett D."/>
            <person name="Nagy L.G."/>
            <person name="Martin F.M."/>
        </authorList>
    </citation>
    <scope>NUCLEOTIDE SEQUENCE</scope>
    <source>
        <strain evidence="2">UH-Tt-Lm1</strain>
    </source>
</reference>
<comment type="caution">
    <text evidence="2">The sequence shown here is derived from an EMBL/GenBank/DDBJ whole genome shotgun (WGS) entry which is preliminary data.</text>
</comment>
<proteinExistence type="predicted"/>
<name>A0A9P6L413_9AGAM</name>
<dbReference type="GO" id="GO:0003824">
    <property type="term" value="F:catalytic activity"/>
    <property type="evidence" value="ECO:0007669"/>
    <property type="project" value="UniProtKB-ARBA"/>
</dbReference>
<evidence type="ECO:0000313" key="3">
    <source>
        <dbReference type="Proteomes" id="UP000736335"/>
    </source>
</evidence>
<dbReference type="Proteomes" id="UP000736335">
    <property type="component" value="Unassembled WGS sequence"/>
</dbReference>
<dbReference type="InterPro" id="IPR012341">
    <property type="entry name" value="6hp_glycosidase-like_sf"/>
</dbReference>
<dbReference type="Gene3D" id="1.50.10.10">
    <property type="match status" value="1"/>
</dbReference>
<keyword evidence="3" id="KW-1185">Reference proteome</keyword>
<feature type="region of interest" description="Disordered" evidence="1">
    <location>
        <begin position="178"/>
        <end position="203"/>
    </location>
</feature>
<dbReference type="GO" id="GO:0005975">
    <property type="term" value="P:carbohydrate metabolic process"/>
    <property type="evidence" value="ECO:0007669"/>
    <property type="project" value="InterPro"/>
</dbReference>
<dbReference type="AlphaFoldDB" id="A0A9P6L413"/>
<evidence type="ECO:0000313" key="2">
    <source>
        <dbReference type="EMBL" id="KAF9781683.1"/>
    </source>
</evidence>
<reference evidence="2" key="1">
    <citation type="journal article" date="2020" name="Nat. Commun.">
        <title>Large-scale genome sequencing of mycorrhizal fungi provides insights into the early evolution of symbiotic traits.</title>
        <authorList>
            <person name="Miyauchi S."/>
            <person name="Kiss E."/>
            <person name="Kuo A."/>
            <person name="Drula E."/>
            <person name="Kohler A."/>
            <person name="Sanchez-Garcia M."/>
            <person name="Morin E."/>
            <person name="Andreopoulos B."/>
            <person name="Barry K.W."/>
            <person name="Bonito G."/>
            <person name="Buee M."/>
            <person name="Carver A."/>
            <person name="Chen C."/>
            <person name="Cichocki N."/>
            <person name="Clum A."/>
            <person name="Culley D."/>
            <person name="Crous P.W."/>
            <person name="Fauchery L."/>
            <person name="Girlanda M."/>
            <person name="Hayes R.D."/>
            <person name="Keri Z."/>
            <person name="LaButti K."/>
            <person name="Lipzen A."/>
            <person name="Lombard V."/>
            <person name="Magnuson J."/>
            <person name="Maillard F."/>
            <person name="Murat C."/>
            <person name="Nolan M."/>
            <person name="Ohm R.A."/>
            <person name="Pangilinan J."/>
            <person name="Pereira M.F."/>
            <person name="Perotto S."/>
            <person name="Peter M."/>
            <person name="Pfister S."/>
            <person name="Riley R."/>
            <person name="Sitrit Y."/>
            <person name="Stielow J.B."/>
            <person name="Szollosi G."/>
            <person name="Zifcakova L."/>
            <person name="Stursova M."/>
            <person name="Spatafora J.W."/>
            <person name="Tedersoo L."/>
            <person name="Vaario L.M."/>
            <person name="Yamada A."/>
            <person name="Yan M."/>
            <person name="Wang P."/>
            <person name="Xu J."/>
            <person name="Bruns T."/>
            <person name="Baldrian P."/>
            <person name="Vilgalys R."/>
            <person name="Dunand C."/>
            <person name="Henrissat B."/>
            <person name="Grigoriev I.V."/>
            <person name="Hibbett D."/>
            <person name="Nagy L.G."/>
            <person name="Martin F.M."/>
        </authorList>
    </citation>
    <scope>NUCLEOTIDE SEQUENCE</scope>
    <source>
        <strain evidence="2">UH-Tt-Lm1</strain>
    </source>
</reference>
<dbReference type="SUPFAM" id="SSF48208">
    <property type="entry name" value="Six-hairpin glycosidases"/>
    <property type="match status" value="1"/>
</dbReference>